<dbReference type="PANTHER" id="PTHR12934:SF11">
    <property type="entry name" value="LARGE RIBOSOMAL SUBUNIT PROTEIN UL15M"/>
    <property type="match status" value="1"/>
</dbReference>
<feature type="region of interest" description="Disordered" evidence="4">
    <location>
        <begin position="42"/>
        <end position="84"/>
    </location>
</feature>
<keyword evidence="3" id="KW-0687">Ribonucleoprotein</keyword>
<dbReference type="InterPro" id="IPR005749">
    <property type="entry name" value="Ribosomal_uL15_bac-type"/>
</dbReference>
<dbReference type="GO" id="GO:0006412">
    <property type="term" value="P:translation"/>
    <property type="evidence" value="ECO:0007669"/>
    <property type="project" value="InterPro"/>
</dbReference>
<dbReference type="Gene3D" id="3.100.10.10">
    <property type="match status" value="1"/>
</dbReference>
<dbReference type="HAMAP" id="MF_01341">
    <property type="entry name" value="Ribosomal_uL15"/>
    <property type="match status" value="1"/>
</dbReference>
<evidence type="ECO:0000313" key="8">
    <source>
        <dbReference type="EMBL" id="CAD9660735.1"/>
    </source>
</evidence>
<feature type="compositionally biased region" description="Gly residues" evidence="4">
    <location>
        <begin position="58"/>
        <end position="67"/>
    </location>
</feature>
<evidence type="ECO:0000313" key="7">
    <source>
        <dbReference type="EMBL" id="CAD9660733.1"/>
    </source>
</evidence>
<dbReference type="SUPFAM" id="SSF52080">
    <property type="entry name" value="Ribosomal proteins L15p and L18e"/>
    <property type="match status" value="1"/>
</dbReference>
<accession>A0A6U0WPW9</accession>
<name>A0A6U0WPW9_9STRA</name>
<feature type="domain" description="Large ribosomal subunit protein uL15/eL18" evidence="5">
    <location>
        <begin position="113"/>
        <end position="191"/>
    </location>
</feature>
<dbReference type="EMBL" id="HBHJ01000984">
    <property type="protein sequence ID" value="CAD9660733.1"/>
    <property type="molecule type" value="Transcribed_RNA"/>
</dbReference>
<dbReference type="Pfam" id="PF00828">
    <property type="entry name" value="Ribosomal_L27A"/>
    <property type="match status" value="1"/>
</dbReference>
<dbReference type="NCBIfam" id="TIGR01071">
    <property type="entry name" value="rplO_bact"/>
    <property type="match status" value="1"/>
</dbReference>
<comment type="similarity">
    <text evidence="1">Belongs to the universal ribosomal protein uL15 family.</text>
</comment>
<dbReference type="PANTHER" id="PTHR12934">
    <property type="entry name" value="50S RIBOSOMAL PROTEIN L15"/>
    <property type="match status" value="1"/>
</dbReference>
<proteinExistence type="inferred from homology"/>
<dbReference type="AlphaFoldDB" id="A0A6U0WPW9"/>
<reference evidence="6" key="1">
    <citation type="submission" date="2021-01" db="EMBL/GenBank/DDBJ databases">
        <authorList>
            <person name="Corre E."/>
            <person name="Pelletier E."/>
            <person name="Niang G."/>
            <person name="Scheremetjew M."/>
            <person name="Finn R."/>
            <person name="Kale V."/>
            <person name="Holt S."/>
            <person name="Cochrane G."/>
            <person name="Meng A."/>
            <person name="Brown T."/>
            <person name="Cohen L."/>
        </authorList>
    </citation>
    <scope>NUCLEOTIDE SEQUENCE</scope>
    <source>
        <strain evidence="6">CCMP1243</strain>
    </source>
</reference>
<sequence length="251" mass="27483">MLRRLATRLWGPPIEGALAPGGGGRGLPRWFSTPARLTLNMLRDNAGANRPRKRKGRGVGSGLGKTSGRGHKGQKARAGRNPFLGFEGGQTPLYRILPKRGFTNKFAKEYASINVGAIQDKIDAGALRVPTDSNPLTMRDLVRCGLTTRLRSGVKLLGEGKERVTTPLHVEVSRASQSAITAIEGAGGSITCVYYNPIALRSLMFPEKFQLAPRIARPPPKLMPFYLDYQNRGFLSPEIQLRKQLQKLGRV</sequence>
<dbReference type="InterPro" id="IPR030878">
    <property type="entry name" value="Ribosomal_uL15"/>
</dbReference>
<evidence type="ECO:0000256" key="3">
    <source>
        <dbReference type="ARBA" id="ARBA00023274"/>
    </source>
</evidence>
<evidence type="ECO:0000313" key="6">
    <source>
        <dbReference type="EMBL" id="CAD9660731.1"/>
    </source>
</evidence>
<protein>
    <recommendedName>
        <fullName evidence="5">Large ribosomal subunit protein uL15/eL18 domain-containing protein</fullName>
    </recommendedName>
</protein>
<evidence type="ECO:0000256" key="2">
    <source>
        <dbReference type="ARBA" id="ARBA00022980"/>
    </source>
</evidence>
<dbReference type="InterPro" id="IPR021131">
    <property type="entry name" value="Ribosomal_uL15/eL18"/>
</dbReference>
<dbReference type="EMBL" id="HBHJ01000983">
    <property type="protein sequence ID" value="CAD9660731.1"/>
    <property type="molecule type" value="Transcribed_RNA"/>
</dbReference>
<organism evidence="6">
    <name type="scientific">Rhizochromulina marina</name>
    <dbReference type="NCBI Taxonomy" id="1034831"/>
    <lineage>
        <taxon>Eukaryota</taxon>
        <taxon>Sar</taxon>
        <taxon>Stramenopiles</taxon>
        <taxon>Ochrophyta</taxon>
        <taxon>Dictyochophyceae</taxon>
        <taxon>Rhizochromulinales</taxon>
        <taxon>Rhizochromulina</taxon>
    </lineage>
</organism>
<evidence type="ECO:0000256" key="4">
    <source>
        <dbReference type="SAM" id="MobiDB-lite"/>
    </source>
</evidence>
<dbReference type="GO" id="GO:0005762">
    <property type="term" value="C:mitochondrial large ribosomal subunit"/>
    <property type="evidence" value="ECO:0007669"/>
    <property type="project" value="TreeGrafter"/>
</dbReference>
<keyword evidence="2" id="KW-0689">Ribosomal protein</keyword>
<dbReference type="GO" id="GO:0003735">
    <property type="term" value="F:structural constituent of ribosome"/>
    <property type="evidence" value="ECO:0007669"/>
    <property type="project" value="InterPro"/>
</dbReference>
<evidence type="ECO:0000259" key="5">
    <source>
        <dbReference type="Pfam" id="PF00828"/>
    </source>
</evidence>
<gene>
    <name evidence="6" type="ORF">RMAR1173_LOCUS635</name>
    <name evidence="7" type="ORF">RMAR1173_LOCUS636</name>
    <name evidence="8" type="ORF">RMAR1173_LOCUS637</name>
</gene>
<feature type="compositionally biased region" description="Basic residues" evidence="4">
    <location>
        <begin position="68"/>
        <end position="78"/>
    </location>
</feature>
<evidence type="ECO:0000256" key="1">
    <source>
        <dbReference type="ARBA" id="ARBA00007320"/>
    </source>
</evidence>
<dbReference type="EMBL" id="HBHJ01000985">
    <property type="protein sequence ID" value="CAD9660735.1"/>
    <property type="molecule type" value="Transcribed_RNA"/>
</dbReference>
<dbReference type="InterPro" id="IPR036227">
    <property type="entry name" value="Ribosomal_uL15/eL18_sf"/>
</dbReference>